<evidence type="ECO:0000256" key="2">
    <source>
        <dbReference type="ARBA" id="ARBA00022679"/>
    </source>
</evidence>
<dbReference type="Proteomes" id="UP000052022">
    <property type="component" value="Unassembled WGS sequence"/>
</dbReference>
<dbReference type="Gene3D" id="3.40.50.2000">
    <property type="entry name" value="Glycogen Phosphorylase B"/>
    <property type="match status" value="2"/>
</dbReference>
<dbReference type="Pfam" id="PF13439">
    <property type="entry name" value="Glyco_transf_4"/>
    <property type="match status" value="1"/>
</dbReference>
<evidence type="ECO:0000259" key="3">
    <source>
        <dbReference type="Pfam" id="PF00534"/>
    </source>
</evidence>
<evidence type="ECO:0000313" key="5">
    <source>
        <dbReference type="EMBL" id="CUH77815.1"/>
    </source>
</evidence>
<feature type="domain" description="Glycosyltransferase subfamily 4-like N-terminal" evidence="4">
    <location>
        <begin position="15"/>
        <end position="171"/>
    </location>
</feature>
<dbReference type="PANTHER" id="PTHR12526">
    <property type="entry name" value="GLYCOSYLTRANSFERASE"/>
    <property type="match status" value="1"/>
</dbReference>
<proteinExistence type="predicted"/>
<keyword evidence="2 5" id="KW-0808">Transferase</keyword>
<evidence type="ECO:0000313" key="6">
    <source>
        <dbReference type="Proteomes" id="UP000052022"/>
    </source>
</evidence>
<dbReference type="InterPro" id="IPR001296">
    <property type="entry name" value="Glyco_trans_1"/>
</dbReference>
<keyword evidence="6" id="KW-1185">Reference proteome</keyword>
<accession>A0A0P1GTB0</accession>
<evidence type="ECO:0000256" key="1">
    <source>
        <dbReference type="ARBA" id="ARBA00022676"/>
    </source>
</evidence>
<name>A0A0P1GTB0_9RHOB</name>
<protein>
    <submittedName>
        <fullName evidence="5">Putative glycosyltransferase EpsF</fullName>
        <ecNumber evidence="5">2.4.-.-</ecNumber>
    </submittedName>
</protein>
<dbReference type="RefSeq" id="WP_058289680.1">
    <property type="nucleotide sequence ID" value="NZ_CYSD01000021.1"/>
</dbReference>
<reference evidence="5 6" key="1">
    <citation type="submission" date="2015-09" db="EMBL/GenBank/DDBJ databases">
        <authorList>
            <consortium name="Swine Surveillance"/>
        </authorList>
    </citation>
    <scope>NUCLEOTIDE SEQUENCE [LARGE SCALE GENOMIC DNA]</scope>
    <source>
        <strain evidence="5 6">CECT 7557</strain>
    </source>
</reference>
<dbReference type="SUPFAM" id="SSF53756">
    <property type="entry name" value="UDP-Glycosyltransferase/glycogen phosphorylase"/>
    <property type="match status" value="1"/>
</dbReference>
<dbReference type="STRING" id="928856.SAMN04488049_10748"/>
<dbReference type="EMBL" id="CYSD01000021">
    <property type="protein sequence ID" value="CUH77815.1"/>
    <property type="molecule type" value="Genomic_DNA"/>
</dbReference>
<feature type="domain" description="Glycosyl transferase family 1" evidence="3">
    <location>
        <begin position="184"/>
        <end position="344"/>
    </location>
</feature>
<dbReference type="GO" id="GO:0016757">
    <property type="term" value="F:glycosyltransferase activity"/>
    <property type="evidence" value="ECO:0007669"/>
    <property type="project" value="UniProtKB-KW"/>
</dbReference>
<dbReference type="InterPro" id="IPR028098">
    <property type="entry name" value="Glyco_trans_4-like_N"/>
</dbReference>
<organism evidence="5 6">
    <name type="scientific">Tritonibacter multivorans</name>
    <dbReference type="NCBI Taxonomy" id="928856"/>
    <lineage>
        <taxon>Bacteria</taxon>
        <taxon>Pseudomonadati</taxon>
        <taxon>Pseudomonadota</taxon>
        <taxon>Alphaproteobacteria</taxon>
        <taxon>Rhodobacterales</taxon>
        <taxon>Paracoccaceae</taxon>
        <taxon>Tritonibacter</taxon>
    </lineage>
</organism>
<dbReference type="PANTHER" id="PTHR12526:SF510">
    <property type="entry name" value="D-INOSITOL 3-PHOSPHATE GLYCOSYLTRANSFERASE"/>
    <property type="match status" value="1"/>
</dbReference>
<sequence length="387" mass="41924">MVSQRILFVIDSLRVGGAETLLLDLLDAAKARGDLAHVAYFTPGPLAPEVEKRGIATTRLSRKGLRDPLALWRIWQLMRRWQPDVVHSHLTKSDLVAQLAARMRGLPRLVTLHNAAPWRKKRLPARLYHWVVGKPDALIAVTPLVADHVARYGGVPRENIEVIQNGVDLSRFSPENATPLDLSQFGVPKDAVVIAKVGRLNVQKDHANFLRAAAILARKDPRAHFLVVGDGELMTQSQELARQLGLGPDRLTFTGNIRQMPELLSAIDIFMLASAWEGLPMVLLEAMAMGLPVVSTAVGGVPDLIANGENGMLVPASDPAALAAAGGMLVSDADLRHRIGAAGQDTVRARFSGKAMTDRIWALYAAARAGAPVGQPQTMEGKQEWNG</sequence>
<dbReference type="OrthoDB" id="9790710at2"/>
<dbReference type="EC" id="2.4.-.-" evidence="5"/>
<keyword evidence="1 5" id="KW-0328">Glycosyltransferase</keyword>
<dbReference type="Pfam" id="PF00534">
    <property type="entry name" value="Glycos_transf_1"/>
    <property type="match status" value="1"/>
</dbReference>
<dbReference type="AlphaFoldDB" id="A0A0P1GTB0"/>
<evidence type="ECO:0000259" key="4">
    <source>
        <dbReference type="Pfam" id="PF13439"/>
    </source>
</evidence>
<gene>
    <name evidence="5" type="primary">epsF</name>
    <name evidence="5" type="ORF">TRM7557_01599</name>
</gene>